<feature type="transmembrane region" description="Helical" evidence="7">
    <location>
        <begin position="126"/>
        <end position="148"/>
    </location>
</feature>
<evidence type="ECO:0000313" key="9">
    <source>
        <dbReference type="EMBL" id="MDQ0333944.1"/>
    </source>
</evidence>
<dbReference type="RefSeq" id="WP_057782327.1">
    <property type="nucleotide sequence ID" value="NZ_JAGGJQ010000002.1"/>
</dbReference>
<dbReference type="GO" id="GO:0015086">
    <property type="term" value="F:cadmium ion transmembrane transporter activity"/>
    <property type="evidence" value="ECO:0007669"/>
    <property type="project" value="TreeGrafter"/>
</dbReference>
<keyword evidence="11" id="KW-1185">Reference proteome</keyword>
<evidence type="ECO:0000256" key="2">
    <source>
        <dbReference type="ARBA" id="ARBA00022448"/>
    </source>
</evidence>
<dbReference type="AlphaFoldDB" id="A0A9X0YI97"/>
<feature type="transmembrane region" description="Helical" evidence="7">
    <location>
        <begin position="388"/>
        <end position="409"/>
    </location>
</feature>
<keyword evidence="4" id="KW-0769">Symport</keyword>
<evidence type="ECO:0000256" key="1">
    <source>
        <dbReference type="ARBA" id="ARBA00004141"/>
    </source>
</evidence>
<dbReference type="EMBL" id="JAUSUU010000001">
    <property type="protein sequence ID" value="MDQ0333944.1"/>
    <property type="molecule type" value="Genomic_DNA"/>
</dbReference>
<name>A0A9X0YI97_9FLAO</name>
<dbReference type="GO" id="GO:0005384">
    <property type="term" value="F:manganese ion transmembrane transporter activity"/>
    <property type="evidence" value="ECO:0007669"/>
    <property type="project" value="TreeGrafter"/>
</dbReference>
<gene>
    <name evidence="8" type="ORF">J2Z56_001073</name>
    <name evidence="9" type="ORF">J2Z57_000366</name>
</gene>
<dbReference type="NCBIfam" id="NF037982">
    <property type="entry name" value="Nramp_1"/>
    <property type="match status" value="1"/>
</dbReference>
<evidence type="ECO:0000256" key="7">
    <source>
        <dbReference type="SAM" id="Phobius"/>
    </source>
</evidence>
<accession>A0A9X0YI97</accession>
<evidence type="ECO:0000256" key="5">
    <source>
        <dbReference type="ARBA" id="ARBA00022989"/>
    </source>
</evidence>
<dbReference type="Pfam" id="PF01566">
    <property type="entry name" value="Nramp"/>
    <property type="match status" value="1"/>
</dbReference>
<dbReference type="GO" id="GO:0034755">
    <property type="term" value="P:iron ion transmembrane transport"/>
    <property type="evidence" value="ECO:0007669"/>
    <property type="project" value="TreeGrafter"/>
</dbReference>
<feature type="transmembrane region" description="Helical" evidence="7">
    <location>
        <begin position="49"/>
        <end position="72"/>
    </location>
</feature>
<comment type="caution">
    <text evidence="8">The sequence shown here is derived from an EMBL/GenBank/DDBJ whole genome shotgun (WGS) entry which is preliminary data.</text>
</comment>
<dbReference type="PANTHER" id="PTHR11706">
    <property type="entry name" value="SOLUTE CARRIER PROTEIN FAMILY 11 MEMBER"/>
    <property type="match status" value="1"/>
</dbReference>
<feature type="transmembrane region" description="Helical" evidence="7">
    <location>
        <begin position="285"/>
        <end position="314"/>
    </location>
</feature>
<dbReference type="PANTHER" id="PTHR11706:SF33">
    <property type="entry name" value="NATURAL RESISTANCE-ASSOCIATED MACROPHAGE PROTEIN 2"/>
    <property type="match status" value="1"/>
</dbReference>
<dbReference type="GO" id="GO:0015293">
    <property type="term" value="F:symporter activity"/>
    <property type="evidence" value="ECO:0007669"/>
    <property type="project" value="UniProtKB-KW"/>
</dbReference>
<dbReference type="EMBL" id="JAGGJQ010000002">
    <property type="protein sequence ID" value="MBP1839167.1"/>
    <property type="molecule type" value="Genomic_DNA"/>
</dbReference>
<evidence type="ECO:0000256" key="6">
    <source>
        <dbReference type="ARBA" id="ARBA00023136"/>
    </source>
</evidence>
<proteinExistence type="predicted"/>
<feature type="transmembrane region" description="Helical" evidence="7">
    <location>
        <begin position="242"/>
        <end position="265"/>
    </location>
</feature>
<feature type="transmembrane region" description="Helical" evidence="7">
    <location>
        <begin position="351"/>
        <end position="376"/>
    </location>
</feature>
<keyword evidence="3 7" id="KW-0812">Transmembrane</keyword>
<feature type="transmembrane region" description="Helical" evidence="7">
    <location>
        <begin position="155"/>
        <end position="178"/>
    </location>
</feature>
<dbReference type="Proteomes" id="UP001231587">
    <property type="component" value="Unassembled WGS sequence"/>
</dbReference>
<dbReference type="OrthoDB" id="9787548at2"/>
<dbReference type="Proteomes" id="UP001138672">
    <property type="component" value="Unassembled WGS sequence"/>
</dbReference>
<comment type="subcellular location">
    <subcellularLocation>
        <location evidence="1">Membrane</location>
        <topology evidence="1">Multi-pass membrane protein</topology>
    </subcellularLocation>
</comment>
<evidence type="ECO:0000313" key="8">
    <source>
        <dbReference type="EMBL" id="MBP1839167.1"/>
    </source>
</evidence>
<keyword evidence="5 7" id="KW-1133">Transmembrane helix</keyword>
<feature type="transmembrane region" description="Helical" evidence="7">
    <location>
        <begin position="198"/>
        <end position="221"/>
    </location>
</feature>
<organism evidence="8 10">
    <name type="scientific">Formosa algae</name>
    <dbReference type="NCBI Taxonomy" id="225843"/>
    <lineage>
        <taxon>Bacteria</taxon>
        <taxon>Pseudomonadati</taxon>
        <taxon>Bacteroidota</taxon>
        <taxon>Flavobacteriia</taxon>
        <taxon>Flavobacteriales</taxon>
        <taxon>Flavobacteriaceae</taxon>
        <taxon>Formosa</taxon>
    </lineage>
</organism>
<dbReference type="InterPro" id="IPR001046">
    <property type="entry name" value="NRAMP_fam"/>
</dbReference>
<keyword evidence="2" id="KW-0813">Transport</keyword>
<evidence type="ECO:0000313" key="10">
    <source>
        <dbReference type="Proteomes" id="UP001138672"/>
    </source>
</evidence>
<keyword evidence="6 7" id="KW-0472">Membrane</keyword>
<evidence type="ECO:0000256" key="3">
    <source>
        <dbReference type="ARBA" id="ARBA00022692"/>
    </source>
</evidence>
<protein>
    <submittedName>
        <fullName evidence="8">Mn2+/Fe2+ NRAMP family transporter</fullName>
    </submittedName>
</protein>
<sequence length="416" mass="45262">MASTQLSFKDKIQKGLKDFGPAFFIIGYVVGTGSVTSMVVSGANYGLSLSWALLLSCFFTYFLLVSISKLTIVSGETLMFNFKKSFGKPVTIFIIVALLVSIVSSVIGVMGVVAEVTMEWISVKTSISFLNAPMVSVFFICLLIGLFWTGKHENFIKAMSVMVGFMALSFIATSIMVVKETGTNIADFFPELPVGDNSGLVIAGIVGTTMAGVCLASRSILVQEQHWGIEDLKTENRDALSSMALTFFISFAIMVSATGTLYFQGIKVNDATDMMSALGPWAGDFALTLFTLGIIGAGLSSIFPNLLLFPWLIADYTGTERNMKKPLFKILVVVVAFSGAIVPFFGGKPVWILIASQALSPFIMPLITLFLIILLNRKEVMKEFKTSLWMNIALGATLVFNIYMLYVALTGFMSYI</sequence>
<dbReference type="GO" id="GO:0005886">
    <property type="term" value="C:plasma membrane"/>
    <property type="evidence" value="ECO:0007669"/>
    <property type="project" value="TreeGrafter"/>
</dbReference>
<feature type="transmembrane region" description="Helical" evidence="7">
    <location>
        <begin position="326"/>
        <end position="345"/>
    </location>
</feature>
<feature type="transmembrane region" description="Helical" evidence="7">
    <location>
        <begin position="92"/>
        <end position="114"/>
    </location>
</feature>
<evidence type="ECO:0000313" key="11">
    <source>
        <dbReference type="Proteomes" id="UP001231587"/>
    </source>
</evidence>
<reference evidence="8" key="1">
    <citation type="submission" date="2021-03" db="EMBL/GenBank/DDBJ databases">
        <title>Genomic Encyclopedia of Type Strains, Phase IV (KMG-IV): sequencing the most valuable type-strain genomes for metagenomic binning, comparative biology and taxonomic classification.</title>
        <authorList>
            <person name="Goeker M."/>
        </authorList>
    </citation>
    <scope>NUCLEOTIDE SEQUENCE</scope>
    <source>
        <strain evidence="8">DSM 15523</strain>
        <strain evidence="9 11">DSM 16476</strain>
    </source>
</reference>
<evidence type="ECO:0000256" key="4">
    <source>
        <dbReference type="ARBA" id="ARBA00022847"/>
    </source>
</evidence>
<feature type="transmembrane region" description="Helical" evidence="7">
    <location>
        <begin position="21"/>
        <end position="43"/>
    </location>
</feature>